<feature type="compositionally biased region" description="Basic and acidic residues" evidence="1">
    <location>
        <begin position="120"/>
        <end position="136"/>
    </location>
</feature>
<proteinExistence type="predicted"/>
<gene>
    <name evidence="3" type="ORF">GCM10011399_29160</name>
</gene>
<evidence type="ECO:0000256" key="1">
    <source>
        <dbReference type="SAM" id="MobiDB-lite"/>
    </source>
</evidence>
<evidence type="ECO:0000256" key="2">
    <source>
        <dbReference type="SAM" id="Phobius"/>
    </source>
</evidence>
<dbReference type="AlphaFoldDB" id="A0A917F106"/>
<name>A0A917F106_9MICO</name>
<reference evidence="3 4" key="1">
    <citation type="journal article" date="2014" name="Int. J. Syst. Evol. Microbiol.">
        <title>Complete genome sequence of Corynebacterium casei LMG S-19264T (=DSM 44701T), isolated from a smear-ripened cheese.</title>
        <authorList>
            <consortium name="US DOE Joint Genome Institute (JGI-PGF)"/>
            <person name="Walter F."/>
            <person name="Albersmeier A."/>
            <person name="Kalinowski J."/>
            <person name="Ruckert C."/>
        </authorList>
    </citation>
    <scope>NUCLEOTIDE SEQUENCE [LARGE SCALE GENOMIC DNA]</scope>
    <source>
        <strain evidence="3 4">CGMCC 1.12976</strain>
    </source>
</reference>
<feature type="region of interest" description="Disordered" evidence="1">
    <location>
        <begin position="120"/>
        <end position="145"/>
    </location>
</feature>
<dbReference type="Proteomes" id="UP000598775">
    <property type="component" value="Unassembled WGS sequence"/>
</dbReference>
<dbReference type="EMBL" id="BMGP01000005">
    <property type="protein sequence ID" value="GGF34147.1"/>
    <property type="molecule type" value="Genomic_DNA"/>
</dbReference>
<feature type="transmembrane region" description="Helical" evidence="2">
    <location>
        <begin position="64"/>
        <end position="84"/>
    </location>
</feature>
<keyword evidence="2" id="KW-1133">Transmembrane helix</keyword>
<protein>
    <submittedName>
        <fullName evidence="3">Uncharacterized protein</fullName>
    </submittedName>
</protein>
<evidence type="ECO:0000313" key="3">
    <source>
        <dbReference type="EMBL" id="GGF34147.1"/>
    </source>
</evidence>
<keyword evidence="2" id="KW-0472">Membrane</keyword>
<sequence length="145" mass="16366">MLGASSTSEWQRVNHYARLMIRLFDSATATALAQILPVLLLALMVELRRTEMHRRGRRIKLTRGVLAAFFGAFAVIETVLVLSIDGHLYPFQLSDLIAGLIIFALLWLLFVMSMVPSRHERDKADQAAKKSPTRGEELDDDDDEL</sequence>
<feature type="transmembrane region" description="Helical" evidence="2">
    <location>
        <begin position="96"/>
        <end position="115"/>
    </location>
</feature>
<evidence type="ECO:0000313" key="4">
    <source>
        <dbReference type="Proteomes" id="UP000598775"/>
    </source>
</evidence>
<feature type="transmembrane region" description="Helical" evidence="2">
    <location>
        <begin position="20"/>
        <end position="43"/>
    </location>
</feature>
<keyword evidence="4" id="KW-1185">Reference proteome</keyword>
<accession>A0A917F106</accession>
<organism evidence="3 4">
    <name type="scientific">Subtercola lobariae</name>
    <dbReference type="NCBI Taxonomy" id="1588641"/>
    <lineage>
        <taxon>Bacteria</taxon>
        <taxon>Bacillati</taxon>
        <taxon>Actinomycetota</taxon>
        <taxon>Actinomycetes</taxon>
        <taxon>Micrococcales</taxon>
        <taxon>Microbacteriaceae</taxon>
        <taxon>Subtercola</taxon>
    </lineage>
</organism>
<comment type="caution">
    <text evidence="3">The sequence shown here is derived from an EMBL/GenBank/DDBJ whole genome shotgun (WGS) entry which is preliminary data.</text>
</comment>
<keyword evidence="2" id="KW-0812">Transmembrane</keyword>